<sequence length="86" mass="9773">MKDRRRSGSSTSRSYLTIACESNRYCQLQKIDLPVNCCTPTKEEICNRIKQLKNGKVTASEIIPTETMNPDVQTSFELLHPLLSKI</sequence>
<dbReference type="AlphaFoldDB" id="A0A9D4DYK0"/>
<dbReference type="EMBL" id="JAIWYP010000009">
    <property type="protein sequence ID" value="KAH3768825.1"/>
    <property type="molecule type" value="Genomic_DNA"/>
</dbReference>
<gene>
    <name evidence="1" type="ORF">DPMN_170041</name>
</gene>
<proteinExistence type="predicted"/>
<protein>
    <submittedName>
        <fullName evidence="1">Uncharacterized protein</fullName>
    </submittedName>
</protein>
<name>A0A9D4DYK0_DREPO</name>
<organism evidence="1 2">
    <name type="scientific">Dreissena polymorpha</name>
    <name type="common">Zebra mussel</name>
    <name type="synonym">Mytilus polymorpha</name>
    <dbReference type="NCBI Taxonomy" id="45954"/>
    <lineage>
        <taxon>Eukaryota</taxon>
        <taxon>Metazoa</taxon>
        <taxon>Spiralia</taxon>
        <taxon>Lophotrochozoa</taxon>
        <taxon>Mollusca</taxon>
        <taxon>Bivalvia</taxon>
        <taxon>Autobranchia</taxon>
        <taxon>Heteroconchia</taxon>
        <taxon>Euheterodonta</taxon>
        <taxon>Imparidentia</taxon>
        <taxon>Neoheterodontei</taxon>
        <taxon>Myida</taxon>
        <taxon>Dreissenoidea</taxon>
        <taxon>Dreissenidae</taxon>
        <taxon>Dreissena</taxon>
    </lineage>
</organism>
<accession>A0A9D4DYK0</accession>
<reference evidence="1" key="2">
    <citation type="submission" date="2020-11" db="EMBL/GenBank/DDBJ databases">
        <authorList>
            <person name="McCartney M.A."/>
            <person name="Auch B."/>
            <person name="Kono T."/>
            <person name="Mallez S."/>
            <person name="Becker A."/>
            <person name="Gohl D.M."/>
            <person name="Silverstein K.A.T."/>
            <person name="Koren S."/>
            <person name="Bechman K.B."/>
            <person name="Herman A."/>
            <person name="Abrahante J.E."/>
            <person name="Garbe J."/>
        </authorList>
    </citation>
    <scope>NUCLEOTIDE SEQUENCE</scope>
    <source>
        <strain evidence="1">Duluth1</strain>
        <tissue evidence="1">Whole animal</tissue>
    </source>
</reference>
<evidence type="ECO:0000313" key="2">
    <source>
        <dbReference type="Proteomes" id="UP000828390"/>
    </source>
</evidence>
<dbReference type="Proteomes" id="UP000828390">
    <property type="component" value="Unassembled WGS sequence"/>
</dbReference>
<keyword evidence="2" id="KW-1185">Reference proteome</keyword>
<evidence type="ECO:0000313" key="1">
    <source>
        <dbReference type="EMBL" id="KAH3768825.1"/>
    </source>
</evidence>
<comment type="caution">
    <text evidence="1">The sequence shown here is derived from an EMBL/GenBank/DDBJ whole genome shotgun (WGS) entry which is preliminary data.</text>
</comment>
<reference evidence="1" key="1">
    <citation type="journal article" date="2019" name="bioRxiv">
        <title>The Genome of the Zebra Mussel, Dreissena polymorpha: A Resource for Invasive Species Research.</title>
        <authorList>
            <person name="McCartney M.A."/>
            <person name="Auch B."/>
            <person name="Kono T."/>
            <person name="Mallez S."/>
            <person name="Zhang Y."/>
            <person name="Obille A."/>
            <person name="Becker A."/>
            <person name="Abrahante J.E."/>
            <person name="Garbe J."/>
            <person name="Badalamenti J.P."/>
            <person name="Herman A."/>
            <person name="Mangelson H."/>
            <person name="Liachko I."/>
            <person name="Sullivan S."/>
            <person name="Sone E.D."/>
            <person name="Koren S."/>
            <person name="Silverstein K.A.T."/>
            <person name="Beckman K.B."/>
            <person name="Gohl D.M."/>
        </authorList>
    </citation>
    <scope>NUCLEOTIDE SEQUENCE</scope>
    <source>
        <strain evidence="1">Duluth1</strain>
        <tissue evidence="1">Whole animal</tissue>
    </source>
</reference>